<sequence length="264" mass="31898">MTEISEFVTLVNHEDYEILTTYPHTIRRKDNHHVCSETVRNDGYIQIKLNGVSYQKHRLLATQFIDNPDNLPYIDHINHIRDDNRIENLRWCSPLENSLNKSSSKGVQYEFIDNIPDDAIKILHYDTRTEHHEFDEDRYYYYHDESNKDIFYCKVTDEIYRILHINITKNNQRSVSLMDTNHKNVNIHINKFKKQYTLYLDIDIDTFMQNNFQDIKRLLLKEVQQKYVQEFGQKLTYKDLIEKLKQTGKYKITHVHGLYYVNRT</sequence>
<dbReference type="InterPro" id="IPR044925">
    <property type="entry name" value="His-Me_finger_sf"/>
</dbReference>
<evidence type="ECO:0000259" key="1">
    <source>
        <dbReference type="Pfam" id="PF13392"/>
    </source>
</evidence>
<evidence type="ECO:0000313" key="3">
    <source>
        <dbReference type="Proteomes" id="UP001470230"/>
    </source>
</evidence>
<organism evidence="2 3">
    <name type="scientific">Tritrichomonas musculus</name>
    <dbReference type="NCBI Taxonomy" id="1915356"/>
    <lineage>
        <taxon>Eukaryota</taxon>
        <taxon>Metamonada</taxon>
        <taxon>Parabasalia</taxon>
        <taxon>Tritrichomonadida</taxon>
        <taxon>Tritrichomonadidae</taxon>
        <taxon>Tritrichomonas</taxon>
    </lineage>
</organism>
<dbReference type="Gene3D" id="3.90.75.20">
    <property type="match status" value="1"/>
</dbReference>
<feature type="domain" description="HNH nuclease" evidence="1">
    <location>
        <begin position="55"/>
        <end position="98"/>
    </location>
</feature>
<dbReference type="Proteomes" id="UP001470230">
    <property type="component" value="Unassembled WGS sequence"/>
</dbReference>
<dbReference type="SUPFAM" id="SSF54060">
    <property type="entry name" value="His-Me finger endonucleases"/>
    <property type="match status" value="1"/>
</dbReference>
<accession>A0ABR2GRN6</accession>
<comment type="caution">
    <text evidence="2">The sequence shown here is derived from an EMBL/GenBank/DDBJ whole genome shotgun (WGS) entry which is preliminary data.</text>
</comment>
<reference evidence="2 3" key="1">
    <citation type="submission" date="2024-04" db="EMBL/GenBank/DDBJ databases">
        <title>Tritrichomonas musculus Genome.</title>
        <authorList>
            <person name="Alves-Ferreira E."/>
            <person name="Grigg M."/>
            <person name="Lorenzi H."/>
            <person name="Galac M."/>
        </authorList>
    </citation>
    <scope>NUCLEOTIDE SEQUENCE [LARGE SCALE GENOMIC DNA]</scope>
    <source>
        <strain evidence="2 3">EAF2021</strain>
    </source>
</reference>
<protein>
    <recommendedName>
        <fullName evidence="1">HNH nuclease domain-containing protein</fullName>
    </recommendedName>
</protein>
<name>A0ABR2GRN6_9EUKA</name>
<gene>
    <name evidence="2" type="ORF">M9Y10_040243</name>
</gene>
<dbReference type="EMBL" id="JAPFFF010000071">
    <property type="protein sequence ID" value="KAK8836042.1"/>
    <property type="molecule type" value="Genomic_DNA"/>
</dbReference>
<evidence type="ECO:0000313" key="2">
    <source>
        <dbReference type="EMBL" id="KAK8836042.1"/>
    </source>
</evidence>
<dbReference type="InterPro" id="IPR003615">
    <property type="entry name" value="HNH_nuc"/>
</dbReference>
<keyword evidence="3" id="KW-1185">Reference proteome</keyword>
<proteinExistence type="predicted"/>
<dbReference type="Pfam" id="PF13392">
    <property type="entry name" value="HNH_3"/>
    <property type="match status" value="1"/>
</dbReference>